<dbReference type="InterPro" id="IPR035093">
    <property type="entry name" value="RelE/ParE_toxin_dom_sf"/>
</dbReference>
<dbReference type="AlphaFoldDB" id="A0A7X0EDH5"/>
<evidence type="ECO:0000313" key="2">
    <source>
        <dbReference type="EMBL" id="MBB6252792.1"/>
    </source>
</evidence>
<proteinExistence type="predicted"/>
<keyword evidence="1" id="KW-1277">Toxin-antitoxin system</keyword>
<dbReference type="InterPro" id="IPR007712">
    <property type="entry name" value="RelE/ParE_toxin"/>
</dbReference>
<evidence type="ECO:0000256" key="1">
    <source>
        <dbReference type="ARBA" id="ARBA00022649"/>
    </source>
</evidence>
<dbReference type="EMBL" id="JACIIZ010000009">
    <property type="protein sequence ID" value="MBB6252792.1"/>
    <property type="molecule type" value="Genomic_DNA"/>
</dbReference>
<protein>
    <submittedName>
        <fullName evidence="2">Plasmid stabilization system protein ParE</fullName>
    </submittedName>
</protein>
<dbReference type="Proteomes" id="UP000539175">
    <property type="component" value="Unassembled WGS sequence"/>
</dbReference>
<dbReference type="Gene3D" id="3.30.2310.20">
    <property type="entry name" value="RelE-like"/>
    <property type="match status" value="1"/>
</dbReference>
<dbReference type="Pfam" id="PF05016">
    <property type="entry name" value="ParE_toxin"/>
    <property type="match status" value="1"/>
</dbReference>
<dbReference type="RefSeq" id="WP_184802561.1">
    <property type="nucleotide sequence ID" value="NZ_JACIIZ010000009.1"/>
</dbReference>
<comment type="caution">
    <text evidence="2">The sequence shown here is derived from an EMBL/GenBank/DDBJ whole genome shotgun (WGS) entry which is preliminary data.</text>
</comment>
<name>A0A7X0EDH5_9PROT</name>
<organism evidence="2 3">
    <name type="scientific">Nitrospirillum iridis</name>
    <dbReference type="NCBI Taxonomy" id="765888"/>
    <lineage>
        <taxon>Bacteria</taxon>
        <taxon>Pseudomonadati</taxon>
        <taxon>Pseudomonadota</taxon>
        <taxon>Alphaproteobacteria</taxon>
        <taxon>Rhodospirillales</taxon>
        <taxon>Azospirillaceae</taxon>
        <taxon>Nitrospirillum</taxon>
    </lineage>
</organism>
<accession>A0A7X0EDH5</accession>
<keyword evidence="3" id="KW-1185">Reference proteome</keyword>
<reference evidence="2 3" key="1">
    <citation type="submission" date="2020-08" db="EMBL/GenBank/DDBJ databases">
        <title>Genomic Encyclopedia of Type Strains, Phase IV (KMG-IV): sequencing the most valuable type-strain genomes for metagenomic binning, comparative biology and taxonomic classification.</title>
        <authorList>
            <person name="Goeker M."/>
        </authorList>
    </citation>
    <scope>NUCLEOTIDE SEQUENCE [LARGE SCALE GENOMIC DNA]</scope>
    <source>
        <strain evidence="2 3">DSM 22198</strain>
    </source>
</reference>
<evidence type="ECO:0000313" key="3">
    <source>
        <dbReference type="Proteomes" id="UP000539175"/>
    </source>
</evidence>
<sequence>MKRPVVWSRDALDELIGIVRYIAQNNPQAARRVAAAIRTTGNALGQRALGRKGRVTGTYEKVVTDLPYIIAYKFVADPAGGEALVILRIVHTARDWAAETWPDV</sequence>
<gene>
    <name evidence="2" type="ORF">FHS74_003360</name>
</gene>